<comment type="subcellular location">
    <subcellularLocation>
        <location evidence="1 5">Secreted</location>
    </subcellularLocation>
</comment>
<dbReference type="VEuPathDB" id="FungiDB:PC110_g21985"/>
<comment type="similarity">
    <text evidence="2 5">Belongs to the RxLR effector family.</text>
</comment>
<keyword evidence="3 5" id="KW-0964">Secreted</keyword>
<proteinExistence type="inferred from homology"/>
<evidence type="ECO:0000313" key="7">
    <source>
        <dbReference type="Proteomes" id="UP000688947"/>
    </source>
</evidence>
<feature type="chain" id="PRO_5045012973" description="RxLR effector protein" evidence="5">
    <location>
        <begin position="20"/>
        <end position="240"/>
    </location>
</feature>
<comment type="function">
    <text evidence="5">Effector that suppresses plant defense responses during pathogen infection.</text>
</comment>
<name>A0A8T1TQ02_9STRA</name>
<organism evidence="6 7">
    <name type="scientific">Phytophthora cactorum</name>
    <dbReference type="NCBI Taxonomy" id="29920"/>
    <lineage>
        <taxon>Eukaryota</taxon>
        <taxon>Sar</taxon>
        <taxon>Stramenopiles</taxon>
        <taxon>Oomycota</taxon>
        <taxon>Peronosporomycetes</taxon>
        <taxon>Peronosporales</taxon>
        <taxon>Peronosporaceae</taxon>
        <taxon>Phytophthora</taxon>
    </lineage>
</organism>
<comment type="domain">
    <text evidence="5">The RxLR-dEER motif acts to carry the protein into the host cell cytoplasm through binding to cell surface phosphatidylinositol-3-phosphate.</text>
</comment>
<accession>A0A8T1TQ02</accession>
<feature type="signal peptide" evidence="5">
    <location>
        <begin position="1"/>
        <end position="19"/>
    </location>
</feature>
<protein>
    <recommendedName>
        <fullName evidence="5">RxLR effector protein</fullName>
    </recommendedName>
</protein>
<keyword evidence="4 5" id="KW-0732">Signal</keyword>
<dbReference type="Proteomes" id="UP000688947">
    <property type="component" value="Unassembled WGS sequence"/>
</dbReference>
<dbReference type="Pfam" id="PF16810">
    <property type="entry name" value="RXLR"/>
    <property type="match status" value="1"/>
</dbReference>
<dbReference type="InterPro" id="IPR031825">
    <property type="entry name" value="RXLR"/>
</dbReference>
<evidence type="ECO:0000313" key="6">
    <source>
        <dbReference type="EMBL" id="KAG6943775.1"/>
    </source>
</evidence>
<sequence>MRLHCTALLLIAALISVIGADTSVSTSAKRILTQPVVGDEKNFPVRRVLRSSATAVEDDEEERGFFQNIIKRFKPKTSSKIHPELASKATTNLATKADDAATMKVAFQKYELNMEKSDDLISSQNFKFWFDFFPDAYKHTRGATRTKFLQKKFDEMQVIKMVESASKSEKADVKKMGDSIALELMKEWTKLKSIKTPEEVTGLSKLFGELYGPIYTKALAEAAKNADKSHVKLPRTASNL</sequence>
<evidence type="ECO:0000256" key="5">
    <source>
        <dbReference type="RuleBase" id="RU367124"/>
    </source>
</evidence>
<evidence type="ECO:0000256" key="1">
    <source>
        <dbReference type="ARBA" id="ARBA00004613"/>
    </source>
</evidence>
<evidence type="ECO:0000256" key="3">
    <source>
        <dbReference type="ARBA" id="ARBA00022525"/>
    </source>
</evidence>
<dbReference type="EMBL" id="JAENGZ010002421">
    <property type="protein sequence ID" value="KAG6943775.1"/>
    <property type="molecule type" value="Genomic_DNA"/>
</dbReference>
<evidence type="ECO:0000256" key="4">
    <source>
        <dbReference type="ARBA" id="ARBA00022729"/>
    </source>
</evidence>
<dbReference type="OrthoDB" id="10308629at2759"/>
<gene>
    <name evidence="6" type="ORF">JG687_00018250</name>
</gene>
<reference evidence="6" key="1">
    <citation type="submission" date="2021-01" db="EMBL/GenBank/DDBJ databases">
        <title>Phytophthora aleatoria, a newly-described species from Pinus radiata is distinct from Phytophthora cactorum isolates based on comparative genomics.</title>
        <authorList>
            <person name="Mcdougal R."/>
            <person name="Panda P."/>
            <person name="Williams N."/>
            <person name="Studholme D.J."/>
        </authorList>
    </citation>
    <scope>NUCLEOTIDE SEQUENCE</scope>
    <source>
        <strain evidence="6">NZFS 3830</strain>
    </source>
</reference>
<dbReference type="AlphaFoldDB" id="A0A8T1TQ02"/>
<evidence type="ECO:0000256" key="2">
    <source>
        <dbReference type="ARBA" id="ARBA00010400"/>
    </source>
</evidence>
<comment type="caution">
    <text evidence="6">The sequence shown here is derived from an EMBL/GenBank/DDBJ whole genome shotgun (WGS) entry which is preliminary data.</text>
</comment>